<name>W4HBD0_APHAT</name>
<evidence type="ECO:0000256" key="9">
    <source>
        <dbReference type="SAM" id="MobiDB-lite"/>
    </source>
</evidence>
<dbReference type="SMART" id="SM00312">
    <property type="entry name" value="PX"/>
    <property type="match status" value="1"/>
</dbReference>
<feature type="compositionally biased region" description="Low complexity" evidence="9">
    <location>
        <begin position="1"/>
        <end position="16"/>
    </location>
</feature>
<feature type="domain" description="Protein kinase" evidence="10">
    <location>
        <begin position="305"/>
        <end position="561"/>
    </location>
</feature>
<dbReference type="AlphaFoldDB" id="W4HBD0"/>
<dbReference type="PANTHER" id="PTHR24351">
    <property type="entry name" value="RIBOSOMAL PROTEIN S6 KINASE"/>
    <property type="match status" value="1"/>
</dbReference>
<dbReference type="Gene3D" id="1.10.510.10">
    <property type="entry name" value="Transferase(Phosphotransferase) domain 1"/>
    <property type="match status" value="1"/>
</dbReference>
<dbReference type="InterPro" id="IPR008271">
    <property type="entry name" value="Ser/Thr_kinase_AS"/>
</dbReference>
<dbReference type="InterPro" id="IPR011009">
    <property type="entry name" value="Kinase-like_dom_sf"/>
</dbReference>
<dbReference type="SUPFAM" id="SSF56112">
    <property type="entry name" value="Protein kinase-like (PK-like)"/>
    <property type="match status" value="1"/>
</dbReference>
<dbReference type="EMBL" id="KI913114">
    <property type="protein sequence ID" value="ETV89247.1"/>
    <property type="molecule type" value="Genomic_DNA"/>
</dbReference>
<keyword evidence="4" id="KW-0808">Transferase</keyword>
<dbReference type="Gene3D" id="3.30.200.20">
    <property type="entry name" value="Phosphorylase Kinase, domain 1"/>
    <property type="match status" value="1"/>
</dbReference>
<dbReference type="InterPro" id="IPR036871">
    <property type="entry name" value="PX_dom_sf"/>
</dbReference>
<evidence type="ECO:0000256" key="7">
    <source>
        <dbReference type="ARBA" id="ARBA00022840"/>
    </source>
</evidence>
<evidence type="ECO:0000256" key="5">
    <source>
        <dbReference type="ARBA" id="ARBA00022741"/>
    </source>
</evidence>
<dbReference type="InterPro" id="IPR045270">
    <property type="entry name" value="STKc_AGC"/>
</dbReference>
<dbReference type="STRING" id="112090.W4HBD0"/>
<dbReference type="FunFam" id="3.30.200.20:FF:000537">
    <property type="entry name" value="Non-specific serine/threonine protein kinase"/>
    <property type="match status" value="1"/>
</dbReference>
<dbReference type="SMART" id="SM00220">
    <property type="entry name" value="S_TKc"/>
    <property type="match status" value="1"/>
</dbReference>
<dbReference type="PROSITE" id="PS50011">
    <property type="entry name" value="PROTEIN_KINASE_DOM"/>
    <property type="match status" value="1"/>
</dbReference>
<dbReference type="GO" id="GO:0005524">
    <property type="term" value="F:ATP binding"/>
    <property type="evidence" value="ECO:0007669"/>
    <property type="project" value="UniProtKB-UniRule"/>
</dbReference>
<evidence type="ECO:0000256" key="6">
    <source>
        <dbReference type="ARBA" id="ARBA00022777"/>
    </source>
</evidence>
<evidence type="ECO:0000259" key="10">
    <source>
        <dbReference type="PROSITE" id="PS50011"/>
    </source>
</evidence>
<dbReference type="PROSITE" id="PS51285">
    <property type="entry name" value="AGC_KINASE_CTER"/>
    <property type="match status" value="1"/>
</dbReference>
<comment type="similarity">
    <text evidence="1">Belongs to the protein kinase superfamily. AGC Ser/Thr protein kinase family.</text>
</comment>
<dbReference type="GO" id="GO:0004674">
    <property type="term" value="F:protein serine/threonine kinase activity"/>
    <property type="evidence" value="ECO:0007669"/>
    <property type="project" value="UniProtKB-KW"/>
</dbReference>
<reference evidence="13" key="1">
    <citation type="submission" date="2013-12" db="EMBL/GenBank/DDBJ databases">
        <title>The Genome Sequence of Aphanomyces astaci APO3.</title>
        <authorList>
            <consortium name="The Broad Institute Genomics Platform"/>
            <person name="Russ C."/>
            <person name="Tyler B."/>
            <person name="van West P."/>
            <person name="Dieguez-Uribeondo J."/>
            <person name="Young S.K."/>
            <person name="Zeng Q."/>
            <person name="Gargeya S."/>
            <person name="Fitzgerald M."/>
            <person name="Abouelleil A."/>
            <person name="Alvarado L."/>
            <person name="Chapman S.B."/>
            <person name="Gainer-Dewar J."/>
            <person name="Goldberg J."/>
            <person name="Griggs A."/>
            <person name="Gujja S."/>
            <person name="Hansen M."/>
            <person name="Howarth C."/>
            <person name="Imamovic A."/>
            <person name="Ireland A."/>
            <person name="Larimer J."/>
            <person name="McCowan C."/>
            <person name="Murphy C."/>
            <person name="Pearson M."/>
            <person name="Poon T.W."/>
            <person name="Priest M."/>
            <person name="Roberts A."/>
            <person name="Saif S."/>
            <person name="Shea T."/>
            <person name="Sykes S."/>
            <person name="Wortman J."/>
            <person name="Nusbaum C."/>
            <person name="Birren B."/>
        </authorList>
    </citation>
    <scope>NUCLEOTIDE SEQUENCE [LARGE SCALE GENOMIC DNA]</scope>
    <source>
        <strain evidence="13">APO3</strain>
    </source>
</reference>
<dbReference type="Pfam" id="PF00787">
    <property type="entry name" value="PX"/>
    <property type="match status" value="1"/>
</dbReference>
<proteinExistence type="inferred from homology"/>
<dbReference type="GeneID" id="20802598"/>
<dbReference type="RefSeq" id="XP_009821647.1">
    <property type="nucleotide sequence ID" value="XM_009823345.1"/>
</dbReference>
<dbReference type="VEuPathDB" id="FungiDB:H257_00602"/>
<gene>
    <name evidence="13" type="ORF">H257_00602</name>
</gene>
<sequence length="637" mass="71989">MPTGSHSGSNSSSNMSEDGYDVDSKYTSGVDVMGGYLVKDLDSGRSYRVEEIDQHYSLVTLDSAKEQLNQTEDLLSMYSADATTVVEIEPPVSDSEQEEDHSIEASAYGDVKERTMKLLPCLLAKCTTQHTRVSGYCPVHEVQAKEKEDSRAQAVYLIPVGKEASFVRIKGHAFVEDAMSRLYTVYIIEMTCADHQWCVYRRYRDFTALFDQLKLKKVAIKLPPLPPKKIIGSFEPDFISKRQTDLGLWIDSLLTQEPSAVPPQTCDDIVRFLTWKADQPPFLVEQPSAFLNSNANEPRVTLQDFKMIQVIGRGSFGKVVLVGHHATKKLYAMKMLNKANIVKRKQVEHTRTERRVLGYTKHPFIVGLHYAFQTPQRLYFVLDYCPGGELFYHLTRMKKLPEHMACYYAAEIALALEHLHSLGVVYRDLKPENILLTKQGHVKLADFGLAKEGITDGVNGTNSLCGTPEYLPPEILDRLGHGTAVDWWNLGMVLFEMLTGLPPWYTNDRQKLFDRLRSARLHFPPYVSHKAESLIRALLNRNPSERLGARGANEVKAHPFFETVDWPALLALKTPPPFRPCRTTANEETPLNFEAEFTRLPLPSVEILEKAQRDRTTSDTFSGFAYECPDDMDAVGS</sequence>
<feature type="binding site" evidence="8">
    <location>
        <position position="334"/>
    </location>
    <ligand>
        <name>ATP</name>
        <dbReference type="ChEBI" id="CHEBI:30616"/>
    </ligand>
</feature>
<evidence type="ECO:0000259" key="12">
    <source>
        <dbReference type="PROSITE" id="PS51285"/>
    </source>
</evidence>
<keyword evidence="2" id="KW-0723">Serine/threonine-protein kinase</keyword>
<dbReference type="InterPro" id="IPR000719">
    <property type="entry name" value="Prot_kinase_dom"/>
</dbReference>
<feature type="region of interest" description="Disordered" evidence="9">
    <location>
        <begin position="1"/>
        <end position="24"/>
    </location>
</feature>
<keyword evidence="5 8" id="KW-0547">Nucleotide-binding</keyword>
<evidence type="ECO:0000313" key="13">
    <source>
        <dbReference type="EMBL" id="ETV89247.1"/>
    </source>
</evidence>
<dbReference type="PROSITE" id="PS00107">
    <property type="entry name" value="PROTEIN_KINASE_ATP"/>
    <property type="match status" value="1"/>
</dbReference>
<dbReference type="InterPro" id="IPR001683">
    <property type="entry name" value="PX_dom"/>
</dbReference>
<dbReference type="OrthoDB" id="63138at2759"/>
<dbReference type="Gene3D" id="3.30.1520.10">
    <property type="entry name" value="Phox-like domain"/>
    <property type="match status" value="1"/>
</dbReference>
<keyword evidence="6 13" id="KW-0418">Kinase</keyword>
<dbReference type="PROSITE" id="PS00108">
    <property type="entry name" value="PROTEIN_KINASE_ST"/>
    <property type="match status" value="1"/>
</dbReference>
<protein>
    <submittedName>
        <fullName evidence="13">AGC protein kinase</fullName>
    </submittedName>
</protein>
<keyword evidence="3" id="KW-0597">Phosphoprotein</keyword>
<evidence type="ECO:0000256" key="2">
    <source>
        <dbReference type="ARBA" id="ARBA00022527"/>
    </source>
</evidence>
<evidence type="ECO:0000256" key="4">
    <source>
        <dbReference type="ARBA" id="ARBA00022679"/>
    </source>
</evidence>
<evidence type="ECO:0000259" key="11">
    <source>
        <dbReference type="PROSITE" id="PS50195"/>
    </source>
</evidence>
<dbReference type="Pfam" id="PF00069">
    <property type="entry name" value="Pkinase"/>
    <property type="match status" value="1"/>
</dbReference>
<dbReference type="InterPro" id="IPR017441">
    <property type="entry name" value="Protein_kinase_ATP_BS"/>
</dbReference>
<organism evidence="13">
    <name type="scientific">Aphanomyces astaci</name>
    <name type="common">Crayfish plague agent</name>
    <dbReference type="NCBI Taxonomy" id="112090"/>
    <lineage>
        <taxon>Eukaryota</taxon>
        <taxon>Sar</taxon>
        <taxon>Stramenopiles</taxon>
        <taxon>Oomycota</taxon>
        <taxon>Saprolegniomycetes</taxon>
        <taxon>Saprolegniales</taxon>
        <taxon>Verrucalvaceae</taxon>
        <taxon>Aphanomyces</taxon>
    </lineage>
</organism>
<evidence type="ECO:0000256" key="1">
    <source>
        <dbReference type="ARBA" id="ARBA00009903"/>
    </source>
</evidence>
<evidence type="ECO:0000256" key="3">
    <source>
        <dbReference type="ARBA" id="ARBA00022553"/>
    </source>
</evidence>
<feature type="domain" description="PX" evidence="11">
    <location>
        <begin position="164"/>
        <end position="280"/>
    </location>
</feature>
<dbReference type="CDD" id="cd05123">
    <property type="entry name" value="STKc_AGC"/>
    <property type="match status" value="1"/>
</dbReference>
<dbReference type="CDD" id="cd06093">
    <property type="entry name" value="PX_domain"/>
    <property type="match status" value="1"/>
</dbReference>
<evidence type="ECO:0000256" key="8">
    <source>
        <dbReference type="PROSITE-ProRule" id="PRU10141"/>
    </source>
</evidence>
<dbReference type="SUPFAM" id="SSF64268">
    <property type="entry name" value="PX domain"/>
    <property type="match status" value="1"/>
</dbReference>
<feature type="domain" description="AGC-kinase C-terminal" evidence="12">
    <location>
        <begin position="562"/>
        <end position="636"/>
    </location>
</feature>
<keyword evidence="7 8" id="KW-0067">ATP-binding</keyword>
<accession>W4HBD0</accession>
<dbReference type="FunFam" id="1.10.510.10:FF:000008">
    <property type="entry name" value="Non-specific serine/threonine protein kinase"/>
    <property type="match status" value="1"/>
</dbReference>
<dbReference type="PROSITE" id="PS50195">
    <property type="entry name" value="PX"/>
    <property type="match status" value="1"/>
</dbReference>
<dbReference type="InterPro" id="IPR000961">
    <property type="entry name" value="AGC-kinase_C"/>
</dbReference>
<dbReference type="GO" id="GO:0035091">
    <property type="term" value="F:phosphatidylinositol binding"/>
    <property type="evidence" value="ECO:0007669"/>
    <property type="project" value="InterPro"/>
</dbReference>